<evidence type="ECO:0000313" key="3">
    <source>
        <dbReference type="Proteomes" id="UP000708208"/>
    </source>
</evidence>
<feature type="signal peptide" evidence="1">
    <location>
        <begin position="1"/>
        <end position="31"/>
    </location>
</feature>
<keyword evidence="1" id="KW-0732">Signal</keyword>
<comment type="caution">
    <text evidence="2">The sequence shown here is derived from an EMBL/GenBank/DDBJ whole genome shotgun (WGS) entry which is preliminary data.</text>
</comment>
<evidence type="ECO:0000256" key="1">
    <source>
        <dbReference type="SAM" id="SignalP"/>
    </source>
</evidence>
<proteinExistence type="predicted"/>
<evidence type="ECO:0008006" key="4">
    <source>
        <dbReference type="Google" id="ProtNLM"/>
    </source>
</evidence>
<reference evidence="2" key="1">
    <citation type="submission" date="2021-06" db="EMBL/GenBank/DDBJ databases">
        <authorList>
            <person name="Hodson N. C."/>
            <person name="Mongue J. A."/>
            <person name="Jaron S. K."/>
        </authorList>
    </citation>
    <scope>NUCLEOTIDE SEQUENCE</scope>
</reference>
<dbReference type="Proteomes" id="UP000708208">
    <property type="component" value="Unassembled WGS sequence"/>
</dbReference>
<dbReference type="EMBL" id="CAJVCH010078594">
    <property type="protein sequence ID" value="CAG7721333.1"/>
    <property type="molecule type" value="Genomic_DNA"/>
</dbReference>
<sequence length="154" mass="17331">RVRTPKNATMKALGISVGLVLAMMLAGTALAEGESLYRPFIPKYRGYGYIYNPSCPDRNQVIPGCFRRTCFQRCRYPEHLPPGQDTSLPICPLSKEILLASVPVKSPDDGIKREKRGIFKRFRKRLRKFGKQVENVGKKVRVNYSSQGGWNAGV</sequence>
<keyword evidence="3" id="KW-1185">Reference proteome</keyword>
<accession>A0A8J2JKK0</accession>
<gene>
    <name evidence="2" type="ORF">AFUS01_LOCUS10555</name>
</gene>
<evidence type="ECO:0000313" key="2">
    <source>
        <dbReference type="EMBL" id="CAG7721333.1"/>
    </source>
</evidence>
<feature type="chain" id="PRO_5035173706" description="Secreted protein" evidence="1">
    <location>
        <begin position="32"/>
        <end position="154"/>
    </location>
</feature>
<name>A0A8J2JKK0_9HEXA</name>
<organism evidence="2 3">
    <name type="scientific">Allacma fusca</name>
    <dbReference type="NCBI Taxonomy" id="39272"/>
    <lineage>
        <taxon>Eukaryota</taxon>
        <taxon>Metazoa</taxon>
        <taxon>Ecdysozoa</taxon>
        <taxon>Arthropoda</taxon>
        <taxon>Hexapoda</taxon>
        <taxon>Collembola</taxon>
        <taxon>Symphypleona</taxon>
        <taxon>Sminthuridae</taxon>
        <taxon>Allacma</taxon>
    </lineage>
</organism>
<protein>
    <recommendedName>
        <fullName evidence="4">Secreted protein</fullName>
    </recommendedName>
</protein>
<feature type="non-terminal residue" evidence="2">
    <location>
        <position position="1"/>
    </location>
</feature>
<dbReference type="AlphaFoldDB" id="A0A8J2JKK0"/>